<gene>
    <name evidence="4" type="ORF">DO021_07965</name>
    <name evidence="3" type="ORF">EYB58_02700</name>
</gene>
<evidence type="ECO:0000256" key="1">
    <source>
        <dbReference type="ARBA" id="ARBA00023239"/>
    </source>
</evidence>
<proteinExistence type="predicted"/>
<evidence type="ECO:0000259" key="2">
    <source>
        <dbReference type="Pfam" id="PF04909"/>
    </source>
</evidence>
<keyword evidence="6" id="KW-1185">Reference proteome</keyword>
<dbReference type="RefSeq" id="WP_111955453.1">
    <property type="nucleotide sequence ID" value="NZ_CP036313.1"/>
</dbReference>
<evidence type="ECO:0000313" key="4">
    <source>
        <dbReference type="EMBL" id="RAM02570.1"/>
    </source>
</evidence>
<reference evidence="4 5" key="1">
    <citation type="submission" date="2018-06" db="EMBL/GenBank/DDBJ databases">
        <title>Complete Genome Sequence of Desulfobacter hydrogenophilus (DSM3380).</title>
        <authorList>
            <person name="Marietou A."/>
            <person name="Schreiber L."/>
            <person name="Marshall I."/>
            <person name="Jorgensen B."/>
        </authorList>
    </citation>
    <scope>NUCLEOTIDE SEQUENCE [LARGE SCALE GENOMIC DNA]</scope>
    <source>
        <strain evidence="4 5">DSM 3380</strain>
    </source>
</reference>
<evidence type="ECO:0000313" key="3">
    <source>
        <dbReference type="EMBL" id="QBH11929.1"/>
    </source>
</evidence>
<dbReference type="EMBL" id="QLNI01000013">
    <property type="protein sequence ID" value="RAM02570.1"/>
    <property type="molecule type" value="Genomic_DNA"/>
</dbReference>
<evidence type="ECO:0000313" key="6">
    <source>
        <dbReference type="Proteomes" id="UP000293902"/>
    </source>
</evidence>
<evidence type="ECO:0000313" key="5">
    <source>
        <dbReference type="Proteomes" id="UP000248798"/>
    </source>
</evidence>
<dbReference type="Proteomes" id="UP000248798">
    <property type="component" value="Unassembled WGS sequence"/>
</dbReference>
<sequence length="281" mass="31960">MIIDSHTHLFSREVADDRTPFFDNEPEFTLLYNSPKSKIATVSQLIDTMDQHEVDISILSGFPWRNPDYTKKNNDAIIEAVTAHPKRLRGLACFDLSWDGAAKEAERCIDAGLSGVGELAFYLSGIDDSALRLMQPVMDVLKGKGNLPCMIHTNEPLGHHYPGKTPVTLEQIDNLARTFSDNKIILAHWGGGIFFYHIMKKQMKERLKNIWYDTAASVFLYDPQIYDMALKAGVLEKILFGTDYPLLTPDRYYRDIDQSQLTLEQKRMVLGENARALYPDL</sequence>
<dbReference type="GO" id="GO:0005737">
    <property type="term" value="C:cytoplasm"/>
    <property type="evidence" value="ECO:0007669"/>
    <property type="project" value="TreeGrafter"/>
</dbReference>
<protein>
    <submittedName>
        <fullName evidence="4">Amidohydrolase</fullName>
    </submittedName>
</protein>
<dbReference type="PANTHER" id="PTHR21240">
    <property type="entry name" value="2-AMINO-3-CARBOXYLMUCONATE-6-SEMIALDEHYDE DECARBOXYLASE"/>
    <property type="match status" value="1"/>
</dbReference>
<dbReference type="SUPFAM" id="SSF51556">
    <property type="entry name" value="Metallo-dependent hydrolases"/>
    <property type="match status" value="1"/>
</dbReference>
<dbReference type="AlphaFoldDB" id="A0A328FFF5"/>
<dbReference type="Proteomes" id="UP000293902">
    <property type="component" value="Chromosome"/>
</dbReference>
<feature type="domain" description="Amidohydrolase-related" evidence="2">
    <location>
        <begin position="3"/>
        <end position="279"/>
    </location>
</feature>
<dbReference type="GO" id="GO:0016787">
    <property type="term" value="F:hydrolase activity"/>
    <property type="evidence" value="ECO:0007669"/>
    <property type="project" value="UniProtKB-KW"/>
</dbReference>
<keyword evidence="4" id="KW-0378">Hydrolase</keyword>
<accession>A0A328FFF5</accession>
<name>A0A328FFF5_9BACT</name>
<dbReference type="GO" id="GO:0019748">
    <property type="term" value="P:secondary metabolic process"/>
    <property type="evidence" value="ECO:0007669"/>
    <property type="project" value="TreeGrafter"/>
</dbReference>
<dbReference type="OrthoDB" id="1407586at2"/>
<dbReference type="PANTHER" id="PTHR21240:SF28">
    <property type="entry name" value="ISO-OROTATE DECARBOXYLASE (EUROFUNG)"/>
    <property type="match status" value="1"/>
</dbReference>
<keyword evidence="1" id="KW-0456">Lyase</keyword>
<reference evidence="3 6" key="2">
    <citation type="submission" date="2019-02" db="EMBL/GenBank/DDBJ databases">
        <title>Complete genome sequence of Desulfobacter hydrogenophilus AcRS1.</title>
        <authorList>
            <person name="Marietou A."/>
            <person name="Lund M.B."/>
            <person name="Marshall I.P.G."/>
            <person name="Schreiber L."/>
            <person name="Jorgensen B."/>
        </authorList>
    </citation>
    <scope>NUCLEOTIDE SEQUENCE [LARGE SCALE GENOMIC DNA]</scope>
    <source>
        <strain evidence="3 6">AcRS1</strain>
    </source>
</reference>
<dbReference type="Gene3D" id="3.20.20.140">
    <property type="entry name" value="Metal-dependent hydrolases"/>
    <property type="match status" value="1"/>
</dbReference>
<dbReference type="InterPro" id="IPR032465">
    <property type="entry name" value="ACMSD"/>
</dbReference>
<dbReference type="EMBL" id="CP036313">
    <property type="protein sequence ID" value="QBH11929.1"/>
    <property type="molecule type" value="Genomic_DNA"/>
</dbReference>
<dbReference type="GO" id="GO:0016831">
    <property type="term" value="F:carboxy-lyase activity"/>
    <property type="evidence" value="ECO:0007669"/>
    <property type="project" value="InterPro"/>
</dbReference>
<dbReference type="Pfam" id="PF04909">
    <property type="entry name" value="Amidohydro_2"/>
    <property type="match status" value="1"/>
</dbReference>
<dbReference type="InterPro" id="IPR032466">
    <property type="entry name" value="Metal_Hydrolase"/>
</dbReference>
<dbReference type="InterPro" id="IPR006680">
    <property type="entry name" value="Amidohydro-rel"/>
</dbReference>
<organism evidence="4 5">
    <name type="scientific">Desulfobacter hydrogenophilus</name>
    <dbReference type="NCBI Taxonomy" id="2291"/>
    <lineage>
        <taxon>Bacteria</taxon>
        <taxon>Pseudomonadati</taxon>
        <taxon>Thermodesulfobacteriota</taxon>
        <taxon>Desulfobacteria</taxon>
        <taxon>Desulfobacterales</taxon>
        <taxon>Desulfobacteraceae</taxon>
        <taxon>Desulfobacter</taxon>
    </lineage>
</organism>